<evidence type="ECO:0000256" key="1">
    <source>
        <dbReference type="SAM" id="Phobius"/>
    </source>
</evidence>
<dbReference type="SUPFAM" id="SSF52540">
    <property type="entry name" value="P-loop containing nucleoside triphosphate hydrolases"/>
    <property type="match status" value="1"/>
</dbReference>
<keyword evidence="1" id="KW-1133">Transmembrane helix</keyword>
<keyword evidence="4" id="KW-1185">Reference proteome</keyword>
<dbReference type="AlphaFoldDB" id="A0A3D8Y681"/>
<comment type="caution">
    <text evidence="3">The sequence shown here is derived from an EMBL/GenBank/DDBJ whole genome shotgun (WGS) entry which is preliminary data.</text>
</comment>
<feature type="domain" description="KAP NTPase" evidence="2">
    <location>
        <begin position="156"/>
        <end position="454"/>
    </location>
</feature>
<keyword evidence="1" id="KW-0472">Membrane</keyword>
<evidence type="ECO:0000313" key="4">
    <source>
        <dbReference type="Proteomes" id="UP000256373"/>
    </source>
</evidence>
<sequence length="853" mass="99902">MNEISLKKWLKVPVIICLLYIFYKPIKCFALPVTSKLFEYLPEVDTSPYIRSYFFLSLLIYYLFSSIKKYNSNKKISKFSIYNVVIVFILYKYITNDKEIYFYNIFNDDRFLITDILFIVIFLKSTSYIYEPNNELSDNKFISEDFDLQVEDELDRKEQAKSLVRAITNTKPERAINISVISNWGNGKTVFMDFIKRELNSTLNSSENVIIIDFNPWVASQDNNIIMNLFDILQKNLKRYHSDIASDLHKYSYEVINSNPSDNLVDRMITSFAGSLLNFNGSTVEYRKEIINNTISKIEKRIVVFIDDLDRLSSEEILLVFRLIRNTADFKNTFFIVAFDIDYIKSSLKGDNKLGNIEEYLKKIFQLQIVLSPVRMESISEILIDKVSEYTNNDPSIVISNPHFTEEFNNAIFSLGVSPEIANLIPNINTINKRGILELCIGNIRDIKLFLNSFFLSLHLSKNNLIIKDLILLELLKLKFSVVYMDLSKGSFLEVDGNRFKVDNTSLDNFIKSNQYDENNSIIIKKIIGDLYCSTESTSSLNFSDVFKEKKSRSIRSILYIDNHVKYFNHGLFGDFSANEIIFAKNKGIEELYILLSSKIEPYEDPLDFSITQLKNQRHLKHFYELFIKQIHSENDIILLVKSLFKLQNITKYVEIPDQIILYFNETSKVKDEKYDTVLNELKFNFNSSDVDYEFISKLAKIDFFDTDFTCHLSYYCAARLFENFDDVEAEVKEYDLYHFIASIIYNYRGKNLDLFSLNSKYREYLINNNSVFYSKLITQYSGHLGLDKNIIAFIRSIKKSESEIKTLSNMLQQMNRTKLNDMIIPILETYNEIDDVIFPVSVYYKVLNEHQL</sequence>
<dbReference type="InterPro" id="IPR011646">
    <property type="entry name" value="KAP_P-loop"/>
</dbReference>
<reference evidence="3 4" key="1">
    <citation type="submission" date="2018-07" db="EMBL/GenBank/DDBJ databases">
        <title>Dyadobacter roseus sp. nov., isolated from rose rhizosphere soil.</title>
        <authorList>
            <person name="Chen L."/>
        </authorList>
    </citation>
    <scope>NUCLEOTIDE SEQUENCE [LARGE SCALE GENOMIC DNA]</scope>
    <source>
        <strain evidence="3 4">RS19</strain>
    </source>
</reference>
<proteinExistence type="predicted"/>
<accession>A0A3D8Y681</accession>
<name>A0A3D8Y681_9BACT</name>
<dbReference type="OrthoDB" id="88903at2"/>
<dbReference type="InterPro" id="IPR052754">
    <property type="entry name" value="NTPase_KAP_P-loop"/>
</dbReference>
<keyword evidence="1" id="KW-0812">Transmembrane</keyword>
<protein>
    <recommendedName>
        <fullName evidence="2">KAP NTPase domain-containing protein</fullName>
    </recommendedName>
</protein>
<feature type="transmembrane region" description="Helical" evidence="1">
    <location>
        <begin position="46"/>
        <end position="64"/>
    </location>
</feature>
<dbReference type="PANTHER" id="PTHR22674:SF6">
    <property type="entry name" value="NTPASE KAP FAMILY P-LOOP DOMAIN-CONTAINING PROTEIN 1"/>
    <property type="match status" value="1"/>
</dbReference>
<dbReference type="Proteomes" id="UP000256373">
    <property type="component" value="Unassembled WGS sequence"/>
</dbReference>
<evidence type="ECO:0000259" key="2">
    <source>
        <dbReference type="Pfam" id="PF07693"/>
    </source>
</evidence>
<dbReference type="RefSeq" id="WP_115833001.1">
    <property type="nucleotide sequence ID" value="NZ_QNUL01000022.1"/>
</dbReference>
<organism evidence="3 4">
    <name type="scientific">Dyadobacter luteus</name>
    <dbReference type="NCBI Taxonomy" id="2259619"/>
    <lineage>
        <taxon>Bacteria</taxon>
        <taxon>Pseudomonadati</taxon>
        <taxon>Bacteroidota</taxon>
        <taxon>Cytophagia</taxon>
        <taxon>Cytophagales</taxon>
        <taxon>Spirosomataceae</taxon>
        <taxon>Dyadobacter</taxon>
    </lineage>
</organism>
<dbReference type="Gene3D" id="3.40.50.300">
    <property type="entry name" value="P-loop containing nucleotide triphosphate hydrolases"/>
    <property type="match status" value="1"/>
</dbReference>
<feature type="transmembrane region" description="Helical" evidence="1">
    <location>
        <begin position="76"/>
        <end position="94"/>
    </location>
</feature>
<dbReference type="InterPro" id="IPR027417">
    <property type="entry name" value="P-loop_NTPase"/>
</dbReference>
<dbReference type="Pfam" id="PF07693">
    <property type="entry name" value="KAP_NTPase"/>
    <property type="match status" value="1"/>
</dbReference>
<dbReference type="EMBL" id="QNUL01000022">
    <property type="protein sequence ID" value="REA58185.1"/>
    <property type="molecule type" value="Genomic_DNA"/>
</dbReference>
<gene>
    <name evidence="3" type="ORF">DSL64_21495</name>
</gene>
<evidence type="ECO:0000313" key="3">
    <source>
        <dbReference type="EMBL" id="REA58185.1"/>
    </source>
</evidence>
<dbReference type="PANTHER" id="PTHR22674">
    <property type="entry name" value="NTPASE, KAP FAMILY P-LOOP DOMAIN-CONTAINING 1"/>
    <property type="match status" value="1"/>
</dbReference>
<feature type="transmembrane region" description="Helical" evidence="1">
    <location>
        <begin position="9"/>
        <end position="26"/>
    </location>
</feature>